<evidence type="ECO:0000313" key="1">
    <source>
        <dbReference type="EMBL" id="SSZ55660.1"/>
    </source>
</evidence>
<dbReference type="EMBL" id="UFTJ01000002">
    <property type="protein sequence ID" value="SSZ55660.1"/>
    <property type="molecule type" value="Genomic_DNA"/>
</dbReference>
<reference evidence="1 2" key="1">
    <citation type="submission" date="2018-06" db="EMBL/GenBank/DDBJ databases">
        <authorList>
            <consortium name="Pathogen Informatics"/>
            <person name="Doyle S."/>
        </authorList>
    </citation>
    <scope>NUCLEOTIDE SEQUENCE [LARGE SCALE GENOMIC DNA]</scope>
    <source>
        <strain evidence="1 2">NCTC11661</strain>
    </source>
</reference>
<evidence type="ECO:0000313" key="2">
    <source>
        <dbReference type="Proteomes" id="UP000255515"/>
    </source>
</evidence>
<name>A0A376C0N1_9FLAO</name>
<dbReference type="Gene3D" id="3.40.630.30">
    <property type="match status" value="1"/>
</dbReference>
<dbReference type="Proteomes" id="UP000255515">
    <property type="component" value="Unassembled WGS sequence"/>
</dbReference>
<dbReference type="AlphaFoldDB" id="A0A376C0N1"/>
<dbReference type="RefSeq" id="WP_002689096.1">
    <property type="nucleotide sequence ID" value="NZ_UFTJ01000002.1"/>
</dbReference>
<organism evidence="1 2">
    <name type="scientific">Bergeyella zoohelcum</name>
    <dbReference type="NCBI Taxonomy" id="1015"/>
    <lineage>
        <taxon>Bacteria</taxon>
        <taxon>Pseudomonadati</taxon>
        <taxon>Bacteroidota</taxon>
        <taxon>Flavobacteriia</taxon>
        <taxon>Flavobacteriales</taxon>
        <taxon>Weeksellaceae</taxon>
        <taxon>Bergeyella</taxon>
    </lineage>
</organism>
<proteinExistence type="predicted"/>
<protein>
    <recommendedName>
        <fullName evidence="3">BioF2-like acetyltransferase domain-containing protein</fullName>
    </recommendedName>
</protein>
<accession>A0A376C0N1</accession>
<gene>
    <name evidence="1" type="ORF">NCTC11661_01053</name>
</gene>
<sequence length="305" mass="35990">MKIHKIPHHKIDFNLYDRCLENSAQYRYSATSTFLNAVAGNQWDIMVLGNYDAVMPIPFVKKMGVKFVLLPKLCQQLGVFSAHDSQAMNMEFHRYLMKNYFVAYYAYNQYNSLPDDFKCRQNFILQNQPYEEAFRKYSPKRKRKLRLEEEVAENAVWRAIPFEEGKDFMLTNMVGHRQEKDAMAYIDTLQALSETGRMYFYAFYYHGEIINALALYQDTNAVALLGTYNVKEKIKLNGSSKLVDFAISEWISQKDFDFEGSDVPSVEEFFRGFRPALFHYPTVFFHKKELLKQWHWRKIGGLFGF</sequence>
<evidence type="ECO:0008006" key="3">
    <source>
        <dbReference type="Google" id="ProtNLM"/>
    </source>
</evidence>